<evidence type="ECO:0000259" key="1">
    <source>
        <dbReference type="Pfam" id="PF01937"/>
    </source>
</evidence>
<dbReference type="AlphaFoldDB" id="A0AAW6TW32"/>
<dbReference type="InterPro" id="IPR036075">
    <property type="entry name" value="ARMT-1-like_metal-bd_sf"/>
</dbReference>
<keyword evidence="3" id="KW-1185">Reference proteome</keyword>
<dbReference type="EMBL" id="JASCXX010000003">
    <property type="protein sequence ID" value="MDI6448091.1"/>
    <property type="molecule type" value="Genomic_DNA"/>
</dbReference>
<dbReference type="PIRSF" id="PIRSF006593">
    <property type="entry name" value="UCP006593"/>
    <property type="match status" value="1"/>
</dbReference>
<dbReference type="Gene3D" id="3.40.50.10880">
    <property type="entry name" value="Uncharacterised protein PF01937, DUF89, domain 3"/>
    <property type="match status" value="1"/>
</dbReference>
<protein>
    <submittedName>
        <fullName evidence="2">ARMT1-like domain-containing protein</fullName>
    </submittedName>
</protein>
<feature type="domain" description="Damage-control phosphatase ARMT1-like metal-binding" evidence="1">
    <location>
        <begin position="4"/>
        <end position="279"/>
    </location>
</feature>
<dbReference type="Pfam" id="PF01937">
    <property type="entry name" value="ARMT1-like_dom"/>
    <property type="match status" value="1"/>
</dbReference>
<comment type="caution">
    <text evidence="2">The sequence shown here is derived from an EMBL/GenBank/DDBJ whole genome shotgun (WGS) entry which is preliminary data.</text>
</comment>
<accession>A0AAW6TW32</accession>
<dbReference type="Gene3D" id="1.10.285.20">
    <property type="entry name" value="Uncharacterised protein PF01937, DUF89, domain 2"/>
    <property type="match status" value="1"/>
</dbReference>
<dbReference type="InterPro" id="IPR014444">
    <property type="entry name" value="PH1575-like"/>
</dbReference>
<evidence type="ECO:0000313" key="3">
    <source>
        <dbReference type="Proteomes" id="UP001431776"/>
    </source>
</evidence>
<gene>
    <name evidence="2" type="ORF">QJ522_03455</name>
</gene>
<proteinExistence type="predicted"/>
<dbReference type="Gene3D" id="1.10.8.380">
    <property type="entry name" value="Uncharacterised protein PF01937, DUF89, domain 1"/>
    <property type="match status" value="1"/>
</dbReference>
<dbReference type="InterPro" id="IPR002791">
    <property type="entry name" value="ARMT1-like_metal-bd"/>
</dbReference>
<reference evidence="2" key="1">
    <citation type="submission" date="2023-05" db="EMBL/GenBank/DDBJ databases">
        <title>Anaerotaeda fermentans gen. nov., sp. nov., a novel anaerobic planctomycete of the new family within the order Sedimentisphaerales isolated from Taman Peninsula, Russia.</title>
        <authorList>
            <person name="Khomyakova M.A."/>
            <person name="Merkel A.Y."/>
            <person name="Slobodkin A.I."/>
        </authorList>
    </citation>
    <scope>NUCLEOTIDE SEQUENCE</scope>
    <source>
        <strain evidence="2">M17dextr</strain>
    </source>
</reference>
<name>A0AAW6TW32_9BACT</name>
<sequence length="291" mass="32395">MKTHFDCIPCAIRQVLDSIRMTTHDETMHEKVLREALGLWHDMDMRESPPAVARKVHRMLREMTGVADPYLEVKQRYNRLAMEMVGDLEETVAGSADRFETAVRLAIAGNVIDFGVNSTVDESVVEGVIARSLTDPLDLDALVEFKVAIAEATDILYLGDNAGEIVFDRLLIEQMPRQKVTFVVRGGPILNDALMADAEMVGMTDLVEVIDNGADAPGTIVEICSKAFRKRFEKADLIVSKGQGNFETLNDCERDIFFLLRPKCAVLARHLDCELGRQVLMRSGVPLSNES</sequence>
<organism evidence="2 3">
    <name type="scientific">Anaerobaca lacustris</name>
    <dbReference type="NCBI Taxonomy" id="3044600"/>
    <lineage>
        <taxon>Bacteria</taxon>
        <taxon>Pseudomonadati</taxon>
        <taxon>Planctomycetota</taxon>
        <taxon>Phycisphaerae</taxon>
        <taxon>Sedimentisphaerales</taxon>
        <taxon>Anaerobacaceae</taxon>
        <taxon>Anaerobaca</taxon>
    </lineage>
</organism>
<dbReference type="RefSeq" id="WP_349243501.1">
    <property type="nucleotide sequence ID" value="NZ_JASCXX010000003.1"/>
</dbReference>
<dbReference type="Proteomes" id="UP001431776">
    <property type="component" value="Unassembled WGS sequence"/>
</dbReference>
<dbReference type="SUPFAM" id="SSF111321">
    <property type="entry name" value="AF1104-like"/>
    <property type="match status" value="1"/>
</dbReference>
<evidence type="ECO:0000313" key="2">
    <source>
        <dbReference type="EMBL" id="MDI6448091.1"/>
    </source>
</evidence>